<reference evidence="3 4" key="1">
    <citation type="submission" date="2022-10" db="EMBL/GenBank/DDBJ databases">
        <title>Comparative genomics and taxonomic characterization of three novel marine species of genus Reichenbachiella exhibiting antioxidant and polysaccharide degradation activities.</title>
        <authorList>
            <person name="Muhammad N."/>
            <person name="Lee Y.-J."/>
            <person name="Ko J."/>
            <person name="Kim S.-G."/>
        </authorList>
    </citation>
    <scope>NUCLEOTIDE SEQUENCE [LARGE SCALE GENOMIC DNA]</scope>
    <source>
        <strain evidence="3 4">ABR2-5</strain>
    </source>
</reference>
<evidence type="ECO:0000313" key="4">
    <source>
        <dbReference type="Proteomes" id="UP001300692"/>
    </source>
</evidence>
<feature type="transmembrane region" description="Helical" evidence="1">
    <location>
        <begin position="235"/>
        <end position="253"/>
    </location>
</feature>
<dbReference type="Proteomes" id="UP001300692">
    <property type="component" value="Unassembled WGS sequence"/>
</dbReference>
<keyword evidence="1" id="KW-0812">Transmembrane</keyword>
<dbReference type="PANTHER" id="PTHR37299">
    <property type="entry name" value="TRANSCRIPTIONAL REGULATOR-RELATED"/>
    <property type="match status" value="1"/>
</dbReference>
<dbReference type="EMBL" id="JAOYOD010000001">
    <property type="protein sequence ID" value="MCV9385676.1"/>
    <property type="molecule type" value="Genomic_DNA"/>
</dbReference>
<dbReference type="InterPro" id="IPR046947">
    <property type="entry name" value="LytR-like"/>
</dbReference>
<sequence length="467" mass="53363">MKVFLGQRQIQLVNDKLRKHWSWERLSVVLVIVITFVLIALLYSSNDYVFGSEVRWARLSYSLDRENWDQEIPVEDDFWIRGELDVPSNEVNYNALFFGLSASYDVFWDGRLIGQNGDPEEAGRIHYIQPLGIVGVAPGLHVVELRAHSERSLFEGDLFAGVILGDGSQFAIQPVLQFSSVAMTLGLLLIIGLSLFIKGGKRDAMWVIVALVMYLVINYLKTLYNYPYTWHEYRLVAYALVILFLALTLINYAFAQSSVIRFRKIVLPILTLIFAAYFYMFSNYSEAKYYLLFTAPVLSILLISSRYREFKSWVLIGLLLVTSFVTWYIEVGLLMVLGYVAILLIEYFEDEEVEEEEVVVTTHLTASHKGEKRLLALSEICAIKGANNYAEIILDNQNHYLSDKSLGKIMQEVPNHFVRIHKSYIVDFSKAQGLKSNESGGKILCVSNGMEFPVGRTYVKSIKERLI</sequence>
<organism evidence="3 4">
    <name type="scientific">Reichenbachiella ulvae</name>
    <dbReference type="NCBI Taxonomy" id="2980104"/>
    <lineage>
        <taxon>Bacteria</taxon>
        <taxon>Pseudomonadati</taxon>
        <taxon>Bacteroidota</taxon>
        <taxon>Cytophagia</taxon>
        <taxon>Cytophagales</taxon>
        <taxon>Reichenbachiellaceae</taxon>
        <taxon>Reichenbachiella</taxon>
    </lineage>
</organism>
<keyword evidence="1" id="KW-0472">Membrane</keyword>
<dbReference type="InterPro" id="IPR007492">
    <property type="entry name" value="LytTR_DNA-bd_dom"/>
</dbReference>
<feature type="transmembrane region" description="Helical" evidence="1">
    <location>
        <begin position="175"/>
        <end position="197"/>
    </location>
</feature>
<feature type="transmembrane region" description="Helical" evidence="1">
    <location>
        <begin position="265"/>
        <end position="281"/>
    </location>
</feature>
<proteinExistence type="predicted"/>
<dbReference type="PROSITE" id="PS50930">
    <property type="entry name" value="HTH_LYTTR"/>
    <property type="match status" value="1"/>
</dbReference>
<comment type="caution">
    <text evidence="3">The sequence shown here is derived from an EMBL/GenBank/DDBJ whole genome shotgun (WGS) entry which is preliminary data.</text>
</comment>
<feature type="transmembrane region" description="Helical" evidence="1">
    <location>
        <begin position="26"/>
        <end position="44"/>
    </location>
</feature>
<evidence type="ECO:0000313" key="3">
    <source>
        <dbReference type="EMBL" id="MCV9385676.1"/>
    </source>
</evidence>
<accession>A0ABT3CPL6</accession>
<keyword evidence="4" id="KW-1185">Reference proteome</keyword>
<evidence type="ECO:0000259" key="2">
    <source>
        <dbReference type="PROSITE" id="PS50930"/>
    </source>
</evidence>
<feature type="transmembrane region" description="Helical" evidence="1">
    <location>
        <begin position="287"/>
        <end position="303"/>
    </location>
</feature>
<feature type="transmembrane region" description="Helical" evidence="1">
    <location>
        <begin position="315"/>
        <end position="345"/>
    </location>
</feature>
<gene>
    <name evidence="3" type="ORF">N7U62_03335</name>
</gene>
<dbReference type="SMART" id="SM00850">
    <property type="entry name" value="LytTR"/>
    <property type="match status" value="1"/>
</dbReference>
<protein>
    <submittedName>
        <fullName evidence="3">LytTR family transcriptional regulator</fullName>
    </submittedName>
</protein>
<name>A0ABT3CPL6_9BACT</name>
<dbReference type="PANTHER" id="PTHR37299:SF1">
    <property type="entry name" value="STAGE 0 SPORULATION PROTEIN A HOMOLOG"/>
    <property type="match status" value="1"/>
</dbReference>
<dbReference type="Gene3D" id="2.40.50.1020">
    <property type="entry name" value="LytTr DNA-binding domain"/>
    <property type="match status" value="1"/>
</dbReference>
<keyword evidence="1" id="KW-1133">Transmembrane helix</keyword>
<evidence type="ECO:0000256" key="1">
    <source>
        <dbReference type="SAM" id="Phobius"/>
    </source>
</evidence>
<feature type="domain" description="HTH LytTR-type" evidence="2">
    <location>
        <begin position="369"/>
        <end position="467"/>
    </location>
</feature>
<feature type="transmembrane region" description="Helical" evidence="1">
    <location>
        <begin position="204"/>
        <end position="223"/>
    </location>
</feature>
<dbReference type="Pfam" id="PF04397">
    <property type="entry name" value="LytTR"/>
    <property type="match status" value="1"/>
</dbReference>
<dbReference type="RefSeq" id="WP_264136460.1">
    <property type="nucleotide sequence ID" value="NZ_JAOYOD010000001.1"/>
</dbReference>